<dbReference type="Proteomes" id="UP000887540">
    <property type="component" value="Unplaced"/>
</dbReference>
<reference evidence="12" key="1">
    <citation type="submission" date="2022-11" db="UniProtKB">
        <authorList>
            <consortium name="WormBaseParasite"/>
        </authorList>
    </citation>
    <scope>IDENTIFICATION</scope>
</reference>
<evidence type="ECO:0000256" key="1">
    <source>
        <dbReference type="ARBA" id="ARBA00001971"/>
    </source>
</evidence>
<dbReference type="GO" id="GO:0020037">
    <property type="term" value="F:heme binding"/>
    <property type="evidence" value="ECO:0007669"/>
    <property type="project" value="InterPro"/>
</dbReference>
<dbReference type="PRINTS" id="PR00385">
    <property type="entry name" value="P450"/>
</dbReference>
<accession>A0A914CKK2</accession>
<dbReference type="PRINTS" id="PR00465">
    <property type="entry name" value="EP450IV"/>
</dbReference>
<keyword evidence="4 9" id="KW-0349">Heme</keyword>
<evidence type="ECO:0000256" key="6">
    <source>
        <dbReference type="ARBA" id="ARBA00023002"/>
    </source>
</evidence>
<dbReference type="InterPro" id="IPR036396">
    <property type="entry name" value="Cyt_P450_sf"/>
</dbReference>
<dbReference type="GO" id="GO:0004497">
    <property type="term" value="F:monooxygenase activity"/>
    <property type="evidence" value="ECO:0007669"/>
    <property type="project" value="UniProtKB-KW"/>
</dbReference>
<dbReference type="SUPFAM" id="SSF48264">
    <property type="entry name" value="Cytochrome P450"/>
    <property type="match status" value="1"/>
</dbReference>
<dbReference type="AlphaFoldDB" id="A0A914CKK2"/>
<sequence>MVFYVLAKLPEIQEKVREEIYEVVGDKDDVSYEDLTKLHYLSQVIQETLRMYPPTARTNRTCTEEIIIGGIQFKPQFTFSVPVYVIHYDERYYPEPEKFDPDRFLPDEKSKRDPLTYLPFGYGPRNCIGMRFADLEMRMAVVHLIKRFNFTPANDAPDLPVKINTSSLTRTEQVLYVNAEKI</sequence>
<keyword evidence="7 9" id="KW-0408">Iron</keyword>
<dbReference type="WBParaSite" id="ACRNAN_scaffold11366.g11433.t1">
    <property type="protein sequence ID" value="ACRNAN_scaffold11366.g11433.t1"/>
    <property type="gene ID" value="ACRNAN_scaffold11366.g11433"/>
</dbReference>
<keyword evidence="6 10" id="KW-0560">Oxidoreductase</keyword>
<dbReference type="GO" id="GO:0005789">
    <property type="term" value="C:endoplasmic reticulum membrane"/>
    <property type="evidence" value="ECO:0007669"/>
    <property type="project" value="UniProtKB-SubCell"/>
</dbReference>
<evidence type="ECO:0000313" key="12">
    <source>
        <dbReference type="WBParaSite" id="ACRNAN_scaffold11366.g11433.t1"/>
    </source>
</evidence>
<dbReference type="InterPro" id="IPR050476">
    <property type="entry name" value="Insect_CytP450_Detox"/>
</dbReference>
<comment type="similarity">
    <text evidence="3 10">Belongs to the cytochrome P450 family.</text>
</comment>
<evidence type="ECO:0000256" key="8">
    <source>
        <dbReference type="ARBA" id="ARBA00023033"/>
    </source>
</evidence>
<evidence type="ECO:0000313" key="11">
    <source>
        <dbReference type="Proteomes" id="UP000887540"/>
    </source>
</evidence>
<keyword evidence="5 9" id="KW-0479">Metal-binding</keyword>
<dbReference type="Pfam" id="PF00067">
    <property type="entry name" value="p450"/>
    <property type="match status" value="1"/>
</dbReference>
<dbReference type="GO" id="GO:0016705">
    <property type="term" value="F:oxidoreductase activity, acting on paired donors, with incorporation or reduction of molecular oxygen"/>
    <property type="evidence" value="ECO:0007669"/>
    <property type="project" value="InterPro"/>
</dbReference>
<protein>
    <submittedName>
        <fullName evidence="12">Cytochrome P450</fullName>
    </submittedName>
</protein>
<evidence type="ECO:0000256" key="7">
    <source>
        <dbReference type="ARBA" id="ARBA00023004"/>
    </source>
</evidence>
<evidence type="ECO:0000256" key="10">
    <source>
        <dbReference type="RuleBase" id="RU000461"/>
    </source>
</evidence>
<dbReference type="GO" id="GO:0005506">
    <property type="term" value="F:iron ion binding"/>
    <property type="evidence" value="ECO:0007669"/>
    <property type="project" value="InterPro"/>
</dbReference>
<keyword evidence="8 10" id="KW-0503">Monooxygenase</keyword>
<comment type="cofactor">
    <cofactor evidence="1 9">
        <name>heme</name>
        <dbReference type="ChEBI" id="CHEBI:30413"/>
    </cofactor>
</comment>
<dbReference type="InterPro" id="IPR017972">
    <property type="entry name" value="Cyt_P450_CS"/>
</dbReference>
<keyword evidence="11" id="KW-1185">Reference proteome</keyword>
<evidence type="ECO:0000256" key="5">
    <source>
        <dbReference type="ARBA" id="ARBA00022723"/>
    </source>
</evidence>
<comment type="function">
    <text evidence="2">May be involved in the metabolism of insect hormones and in the breakdown of synthetic insecticides.</text>
</comment>
<dbReference type="InterPro" id="IPR001128">
    <property type="entry name" value="Cyt_P450"/>
</dbReference>
<name>A0A914CKK2_9BILA</name>
<proteinExistence type="inferred from homology"/>
<dbReference type="Gene3D" id="1.10.630.10">
    <property type="entry name" value="Cytochrome P450"/>
    <property type="match status" value="1"/>
</dbReference>
<evidence type="ECO:0000256" key="9">
    <source>
        <dbReference type="PIRSR" id="PIRSR602403-1"/>
    </source>
</evidence>
<feature type="binding site" description="axial binding residue" evidence="9">
    <location>
        <position position="127"/>
    </location>
    <ligand>
        <name>heme</name>
        <dbReference type="ChEBI" id="CHEBI:30413"/>
    </ligand>
    <ligandPart>
        <name>Fe</name>
        <dbReference type="ChEBI" id="CHEBI:18248"/>
    </ligandPart>
</feature>
<dbReference type="InterPro" id="IPR002403">
    <property type="entry name" value="Cyt_P450_E_grp-IV"/>
</dbReference>
<evidence type="ECO:0000256" key="4">
    <source>
        <dbReference type="ARBA" id="ARBA00022617"/>
    </source>
</evidence>
<organism evidence="11 12">
    <name type="scientific">Acrobeloides nanus</name>
    <dbReference type="NCBI Taxonomy" id="290746"/>
    <lineage>
        <taxon>Eukaryota</taxon>
        <taxon>Metazoa</taxon>
        <taxon>Ecdysozoa</taxon>
        <taxon>Nematoda</taxon>
        <taxon>Chromadorea</taxon>
        <taxon>Rhabditida</taxon>
        <taxon>Tylenchina</taxon>
        <taxon>Cephalobomorpha</taxon>
        <taxon>Cephaloboidea</taxon>
        <taxon>Cephalobidae</taxon>
        <taxon>Acrobeloides</taxon>
    </lineage>
</organism>
<evidence type="ECO:0000256" key="2">
    <source>
        <dbReference type="ARBA" id="ARBA00003690"/>
    </source>
</evidence>
<dbReference type="PANTHER" id="PTHR24292">
    <property type="entry name" value="CYTOCHROME P450"/>
    <property type="match status" value="1"/>
</dbReference>
<evidence type="ECO:0000256" key="3">
    <source>
        <dbReference type="ARBA" id="ARBA00010617"/>
    </source>
</evidence>
<dbReference type="PANTHER" id="PTHR24292:SF54">
    <property type="entry name" value="CYP9F3-RELATED"/>
    <property type="match status" value="1"/>
</dbReference>
<dbReference type="PROSITE" id="PS00086">
    <property type="entry name" value="CYTOCHROME_P450"/>
    <property type="match status" value="1"/>
</dbReference>